<dbReference type="InterPro" id="IPR038333">
    <property type="entry name" value="T1MK-like_N_sf"/>
</dbReference>
<dbReference type="InterPro" id="IPR003356">
    <property type="entry name" value="DNA_methylase_A-5"/>
</dbReference>
<organism evidence="11 12">
    <name type="scientific">Candidatus Accumulibacter phosphatis</name>
    <dbReference type="NCBI Taxonomy" id="327160"/>
    <lineage>
        <taxon>Bacteria</taxon>
        <taxon>Pseudomonadati</taxon>
        <taxon>Pseudomonadota</taxon>
        <taxon>Betaproteobacteria</taxon>
        <taxon>Candidatus Accumulibacter</taxon>
    </lineage>
</organism>
<evidence type="ECO:0000256" key="7">
    <source>
        <dbReference type="ARBA" id="ARBA00047942"/>
    </source>
</evidence>
<dbReference type="GO" id="GO:0009007">
    <property type="term" value="F:site-specific DNA-methyltransferase (adenine-specific) activity"/>
    <property type="evidence" value="ECO:0007669"/>
    <property type="project" value="UniProtKB-EC"/>
</dbReference>
<dbReference type="AlphaFoldDB" id="A0A080LZN1"/>
<evidence type="ECO:0000256" key="1">
    <source>
        <dbReference type="ARBA" id="ARBA00006594"/>
    </source>
</evidence>
<dbReference type="Gene3D" id="1.20.1260.30">
    <property type="match status" value="1"/>
</dbReference>
<dbReference type="Gene3D" id="3.40.50.150">
    <property type="entry name" value="Vaccinia Virus protein VP39"/>
    <property type="match status" value="1"/>
</dbReference>
<dbReference type="GO" id="GO:0003677">
    <property type="term" value="F:DNA binding"/>
    <property type="evidence" value="ECO:0007669"/>
    <property type="project" value="InterPro"/>
</dbReference>
<protein>
    <recommendedName>
        <fullName evidence="2">site-specific DNA-methyltransferase (adenine-specific)</fullName>
        <ecNumber evidence="2">2.1.1.72</ecNumber>
    </recommendedName>
</protein>
<evidence type="ECO:0000259" key="10">
    <source>
        <dbReference type="Pfam" id="PF12161"/>
    </source>
</evidence>
<evidence type="ECO:0000256" key="2">
    <source>
        <dbReference type="ARBA" id="ARBA00011900"/>
    </source>
</evidence>
<keyword evidence="6" id="KW-0680">Restriction system</keyword>
<feature type="domain" description="DNA methylase adenine-specific" evidence="9">
    <location>
        <begin position="145"/>
        <end position="453"/>
    </location>
</feature>
<dbReference type="Proteomes" id="UP000020077">
    <property type="component" value="Unassembled WGS sequence"/>
</dbReference>
<keyword evidence="5" id="KW-0949">S-adenosyl-L-methionine</keyword>
<evidence type="ECO:0000256" key="5">
    <source>
        <dbReference type="ARBA" id="ARBA00022691"/>
    </source>
</evidence>
<name>A0A080LZN1_9PROT</name>
<keyword evidence="3 11" id="KW-0489">Methyltransferase</keyword>
<dbReference type="InterPro" id="IPR051537">
    <property type="entry name" value="DNA_Adenine_Mtase"/>
</dbReference>
<feature type="domain" description="N6 adenine-specific DNA methyltransferase N-terminal" evidence="10">
    <location>
        <begin position="6"/>
        <end position="132"/>
    </location>
</feature>
<keyword evidence="4 11" id="KW-0808">Transferase</keyword>
<sequence length="914" mass="103016">MLAPQIKKKVDELWNRFWSAGLTNPLVAVEQITYLLFLKRLEDIDLKRQQRGFPSIYAGNESCKWSYIRQEKTNPSHLIEVVFPWLRELDKHFSSDSAEGTELASLNNRMADAYFQLDPNKGKVLSDAIDTIDQLFARAGGSSAAQDIMGDTFEYLLSEMATAGKNGQFRTPRHLIRFMVELLDPEPGQRIIDPAAGTGGFLFSAQQYLMRKYSAPDNLVLEWDGAPHRTDAAGASKAQYKAIHHGGNFVGLDNDRTMARIGWMNLILHDLTDPHLLQGDSLSKRDGKPELAELLTSESYHFVLANPPFTGTVDSNDLERDSKLFPRAADKGKKKDDALTNKSELLFLWLMLDLLQIGGRCAVIIPEGVLFGNTDAHVRLRRELLTEHVVEGVISLPGGVFQPYTGVKTSILLFRKETRRDEKQSFSGQNPRTEYVWFYEVEEDGFSRDAKRNPRPGQRNDLWDALVKFKVWLAEGRSGAERLAKTLLQPSFRPERWRQALLRDTGDQLTPAGEAFSSLADTSMWDGQVWNLHELFPELPADPRAAETQVRDAASKALEDLVVRYFAAPTRPLWQKWSSTGTAMDVEMALAEWQKAVRVPQQDFNRAAREVERFFEAEDGPALPMWKELVKEARNAGWSWHERAITEAPSIQFGEHEPVADLPAALETIAREVAKLDGFDVTLRSLAIDQVTPLTEAKHWVVPVRKWTRSEEWQSDDGTLKGSHDANNGQVRSQYVEAMLAAKLYDENRDGRENAGRIKRTLGGPTDLRHRPERLDDDRLRGRRQHRQAGTGVHRGQAAAGDGDACRHSTTGTADRSNGLGFLPQRVAHPAEYLARRRQCLGQSCSPFAALRCMPVAVCKSSCWLGYAIRQSAPARLRRPTCSPHACRRRLKRIGCGTSCRRPMAVEHSWTGHW</sequence>
<feature type="region of interest" description="Disordered" evidence="8">
    <location>
        <begin position="783"/>
        <end position="811"/>
    </location>
</feature>
<dbReference type="EC" id="2.1.1.72" evidence="2"/>
<dbReference type="PANTHER" id="PTHR42933:SF3">
    <property type="entry name" value="TYPE I RESTRICTION ENZYME MJAVIII METHYLASE SUBUNIT"/>
    <property type="match status" value="1"/>
</dbReference>
<evidence type="ECO:0000256" key="3">
    <source>
        <dbReference type="ARBA" id="ARBA00022603"/>
    </source>
</evidence>
<dbReference type="InterPro" id="IPR022749">
    <property type="entry name" value="D12N6_MeTrfase_N"/>
</dbReference>
<dbReference type="SUPFAM" id="SSF53335">
    <property type="entry name" value="S-adenosyl-L-methionine-dependent methyltransferases"/>
    <property type="match status" value="1"/>
</dbReference>
<accession>A0A080LZN1</accession>
<comment type="caution">
    <text evidence="11">The sequence shown here is derived from an EMBL/GenBank/DDBJ whole genome shotgun (WGS) entry which is preliminary data.</text>
</comment>
<evidence type="ECO:0000256" key="8">
    <source>
        <dbReference type="SAM" id="MobiDB-lite"/>
    </source>
</evidence>
<evidence type="ECO:0000259" key="9">
    <source>
        <dbReference type="Pfam" id="PF02384"/>
    </source>
</evidence>
<evidence type="ECO:0000256" key="6">
    <source>
        <dbReference type="ARBA" id="ARBA00022747"/>
    </source>
</evidence>
<dbReference type="GO" id="GO:0009307">
    <property type="term" value="P:DNA restriction-modification system"/>
    <property type="evidence" value="ECO:0007669"/>
    <property type="project" value="UniProtKB-KW"/>
</dbReference>
<dbReference type="PANTHER" id="PTHR42933">
    <property type="entry name" value="SLR6095 PROTEIN"/>
    <property type="match status" value="1"/>
</dbReference>
<evidence type="ECO:0000313" key="11">
    <source>
        <dbReference type="EMBL" id="KFB73495.1"/>
    </source>
</evidence>
<dbReference type="EMBL" id="JDVG02000216">
    <property type="protein sequence ID" value="KFB73495.1"/>
    <property type="molecule type" value="Genomic_DNA"/>
</dbReference>
<gene>
    <name evidence="11" type="primary">hsdM_2</name>
    <name evidence="11" type="ORF">AW09_001273</name>
</gene>
<proteinExistence type="inferred from homology"/>
<dbReference type="Pfam" id="PF12161">
    <property type="entry name" value="HsdM_N"/>
    <property type="match status" value="1"/>
</dbReference>
<dbReference type="Pfam" id="PF02384">
    <property type="entry name" value="N6_Mtase"/>
    <property type="match status" value="1"/>
</dbReference>
<dbReference type="GO" id="GO:0008170">
    <property type="term" value="F:N-methyltransferase activity"/>
    <property type="evidence" value="ECO:0007669"/>
    <property type="project" value="InterPro"/>
</dbReference>
<dbReference type="InterPro" id="IPR029063">
    <property type="entry name" value="SAM-dependent_MTases_sf"/>
</dbReference>
<evidence type="ECO:0000256" key="4">
    <source>
        <dbReference type="ARBA" id="ARBA00022679"/>
    </source>
</evidence>
<comment type="catalytic activity">
    <reaction evidence="7">
        <text>a 2'-deoxyadenosine in DNA + S-adenosyl-L-methionine = an N(6)-methyl-2'-deoxyadenosine in DNA + S-adenosyl-L-homocysteine + H(+)</text>
        <dbReference type="Rhea" id="RHEA:15197"/>
        <dbReference type="Rhea" id="RHEA-COMP:12418"/>
        <dbReference type="Rhea" id="RHEA-COMP:12419"/>
        <dbReference type="ChEBI" id="CHEBI:15378"/>
        <dbReference type="ChEBI" id="CHEBI:57856"/>
        <dbReference type="ChEBI" id="CHEBI:59789"/>
        <dbReference type="ChEBI" id="CHEBI:90615"/>
        <dbReference type="ChEBI" id="CHEBI:90616"/>
        <dbReference type="EC" id="2.1.1.72"/>
    </reaction>
</comment>
<reference evidence="11 12" key="1">
    <citation type="submission" date="2014-02" db="EMBL/GenBank/DDBJ databases">
        <title>Expanding our view of genomic diversity in Candidatus Accumulibacter clades.</title>
        <authorList>
            <person name="Skennerton C.T."/>
            <person name="Barr J.J."/>
            <person name="Slater F.R."/>
            <person name="Bond P.L."/>
            <person name="Tyson G.W."/>
        </authorList>
    </citation>
    <scope>NUCLEOTIDE SEQUENCE [LARGE SCALE GENOMIC DNA]</scope>
    <source>
        <strain evidence="12">BA-91</strain>
    </source>
</reference>
<dbReference type="GO" id="GO:0032259">
    <property type="term" value="P:methylation"/>
    <property type="evidence" value="ECO:0007669"/>
    <property type="project" value="UniProtKB-KW"/>
</dbReference>
<evidence type="ECO:0000313" key="12">
    <source>
        <dbReference type="Proteomes" id="UP000020077"/>
    </source>
</evidence>
<dbReference type="PRINTS" id="PR00507">
    <property type="entry name" value="N12N6MTFRASE"/>
</dbReference>
<comment type="similarity">
    <text evidence="1">Belongs to the N(4)/N(6)-methyltransferase family.</text>
</comment>